<dbReference type="AlphaFoldDB" id="A0AA97NSN1"/>
<proteinExistence type="predicted"/>
<organism evidence="2">
    <name type="scientific">Pyricularia oryzae (strain Y34)</name>
    <name type="common">Rice blast fungus</name>
    <name type="synonym">Magnaporthe oryzae</name>
    <dbReference type="NCBI Taxonomy" id="1143189"/>
    <lineage>
        <taxon>Eukaryota</taxon>
        <taxon>Fungi</taxon>
        <taxon>Dikarya</taxon>
        <taxon>Ascomycota</taxon>
        <taxon>Pezizomycotina</taxon>
        <taxon>Sordariomycetes</taxon>
        <taxon>Sordariomycetidae</taxon>
        <taxon>Magnaporthales</taxon>
        <taxon>Pyriculariaceae</taxon>
        <taxon>Pyricularia</taxon>
    </lineage>
</organism>
<sequence length="185" mass="19047">MDSPPPRNRMSLGWRMRHVVIGVVQPIPGSMKMTVSPISEPGRSHASVGFLISSCHIPPLLPAPVVGVKSSQLHSLIAPGGATGLAEAPSHSGTQPTDEQGDGHDHGEGDEQLGDGIPGQIGHAEGPDAGDVREVGGGVPVLGDLAVSVARLEELEYLPASGVEDVISAEAWDPDGVSLFSLRIV</sequence>
<protein>
    <submittedName>
        <fullName evidence="2">Uncharacterized protein</fullName>
    </submittedName>
</protein>
<gene>
    <name evidence="2" type="ORF">OOU_Y34scaffold00706g12</name>
</gene>
<accession>A0AA97NSN1</accession>
<reference evidence="2" key="1">
    <citation type="journal article" date="2012" name="PLoS Genet.">
        <title>Comparative analysis of the genomes of two field isolates of the rice blast fungus Magnaporthe oryzae.</title>
        <authorList>
            <person name="Xue M."/>
            <person name="Yang J."/>
            <person name="Li Z."/>
            <person name="Hu S."/>
            <person name="Yao N."/>
            <person name="Dean R.A."/>
            <person name="Zhao W."/>
            <person name="Shen M."/>
            <person name="Zhang H."/>
            <person name="Li C."/>
            <person name="Liu L."/>
            <person name="Cao L."/>
            <person name="Xu X."/>
            <person name="Xing Y."/>
            <person name="Hsiang T."/>
            <person name="Zhang Z."/>
            <person name="Xu J.R."/>
            <person name="Peng Y.L."/>
        </authorList>
    </citation>
    <scope>NUCLEOTIDE SEQUENCE</scope>
    <source>
        <strain evidence="2">Y34</strain>
    </source>
</reference>
<evidence type="ECO:0000256" key="1">
    <source>
        <dbReference type="SAM" id="MobiDB-lite"/>
    </source>
</evidence>
<feature type="region of interest" description="Disordered" evidence="1">
    <location>
        <begin position="80"/>
        <end position="135"/>
    </location>
</feature>
<name>A0AA97NSN1_PYRO3</name>
<dbReference type="EMBL" id="JH793565">
    <property type="protein sequence ID" value="ELQ35508.1"/>
    <property type="molecule type" value="Genomic_DNA"/>
</dbReference>
<dbReference type="Proteomes" id="UP000011086">
    <property type="component" value="Unassembled WGS sequence"/>
</dbReference>
<evidence type="ECO:0000313" key="2">
    <source>
        <dbReference type="EMBL" id="ELQ35508.1"/>
    </source>
</evidence>